<accession>A0AA90ZVP1</accession>
<feature type="transmembrane region" description="Helical" evidence="1">
    <location>
        <begin position="73"/>
        <end position="93"/>
    </location>
</feature>
<gene>
    <name evidence="2" type="ORF">F7D74_05325</name>
</gene>
<comment type="caution">
    <text evidence="2">The sequence shown here is derived from an EMBL/GenBank/DDBJ whole genome shotgun (WGS) entry which is preliminary data.</text>
</comment>
<keyword evidence="1" id="KW-0812">Transmembrane</keyword>
<feature type="transmembrane region" description="Helical" evidence="1">
    <location>
        <begin position="105"/>
        <end position="127"/>
    </location>
</feature>
<evidence type="ECO:0000313" key="2">
    <source>
        <dbReference type="EMBL" id="MQN83414.1"/>
    </source>
</evidence>
<dbReference type="RefSeq" id="WP_153118571.1">
    <property type="nucleotide sequence ID" value="NZ_JBBNOH010000033.1"/>
</dbReference>
<keyword evidence="1" id="KW-0472">Membrane</keyword>
<organism evidence="2 3">
    <name type="scientific">Segatella copri</name>
    <dbReference type="NCBI Taxonomy" id="165179"/>
    <lineage>
        <taxon>Bacteria</taxon>
        <taxon>Pseudomonadati</taxon>
        <taxon>Bacteroidota</taxon>
        <taxon>Bacteroidia</taxon>
        <taxon>Bacteroidales</taxon>
        <taxon>Prevotellaceae</taxon>
        <taxon>Segatella</taxon>
    </lineage>
</organism>
<dbReference type="AlphaFoldDB" id="A0AA90ZVP1"/>
<reference evidence="3" key="1">
    <citation type="submission" date="2019-09" db="EMBL/GenBank/DDBJ databases">
        <title>Distinct polysaccharide growth profiles of human intestinal Prevotella copri isolates.</title>
        <authorList>
            <person name="Fehlner-Peach H."/>
            <person name="Magnabosco C."/>
            <person name="Raghavan V."/>
            <person name="Scher J.U."/>
            <person name="Tett A."/>
            <person name="Cox L.M."/>
            <person name="Gottsegen C."/>
            <person name="Watters A."/>
            <person name="Wiltshire- Gordon J.D."/>
            <person name="Segata N."/>
            <person name="Bonneau R."/>
            <person name="Littman D.R."/>
        </authorList>
    </citation>
    <scope>NUCLEOTIDE SEQUENCE [LARGE SCALE GENOMIC DNA]</scope>
    <source>
        <strain evidence="3">iAA108</strain>
    </source>
</reference>
<dbReference type="EMBL" id="VZCC01000028">
    <property type="protein sequence ID" value="MQN83414.1"/>
    <property type="molecule type" value="Genomic_DNA"/>
</dbReference>
<name>A0AA90ZVP1_9BACT</name>
<evidence type="ECO:0000256" key="1">
    <source>
        <dbReference type="SAM" id="Phobius"/>
    </source>
</evidence>
<dbReference type="Proteomes" id="UP000421408">
    <property type="component" value="Unassembled WGS sequence"/>
</dbReference>
<keyword evidence="1" id="KW-1133">Transmembrane helix</keyword>
<sequence length="238" mass="27193">MEINNYKIDPLDKEYLDECVNSFRLDLLHEAYMLSKKSDEEGISQKSIDEALANILRNNNVSSKRVYFKGRRLVYLGVLTGLLYTVCGSVIFFVQNTNFRPDKDLGQFVMIMGLAVSACFAIFGIFVNKSRHLFATENSNKLNKQYMIVHKWSEIENLVNSMSPMRVNTIQSILPILLDICKEDISSDDISSVLYLRNKILHDNASIPDFEIDLALRTENRIISKLKEKILVGTGNLK</sequence>
<evidence type="ECO:0000313" key="3">
    <source>
        <dbReference type="Proteomes" id="UP000421408"/>
    </source>
</evidence>
<proteinExistence type="predicted"/>
<protein>
    <submittedName>
        <fullName evidence="2">Uncharacterized protein</fullName>
    </submittedName>
</protein>